<feature type="compositionally biased region" description="Polar residues" evidence="1">
    <location>
        <begin position="42"/>
        <end position="59"/>
    </location>
</feature>
<feature type="compositionally biased region" description="Low complexity" evidence="1">
    <location>
        <begin position="32"/>
        <end position="41"/>
    </location>
</feature>
<dbReference type="RefSeq" id="XP_055862817.1">
    <property type="nucleotide sequence ID" value="XM_056006842.1"/>
</dbReference>
<proteinExistence type="predicted"/>
<keyword evidence="2" id="KW-1185">Reference proteome</keyword>
<sequence length="306" mass="33886">MDGSVFHFGDNSQPDDFLCLLQEFSEDQQCTKTQTTTPITQGVSGTDCSNRTNNRSPTSRMVGLSSAELESLNELIQIDHVYVKPQPLKSLIGKEAQHKSTTAVIKQDVSESAATQHSKQYIVLSGLKRNHEGATVNVKSPVVQLSPVPTLDLINPDNSDTPELPVLTSLQSQLELQDDSDDIISTLSDSDMETSLNYFQNFDLDMAEANRQVNMSSQDNNYSFLLSDSLKQTEELNSTKLFDEIYEHYLSIRESSVASPNSTAFSDSGISSDTEPMSPHSLDGEAFHDTLLWQDTSFTDLFPDLQ</sequence>
<gene>
    <name evidence="3" type="primary">LOC106067727</name>
</gene>
<accession>A0A9W2YJA2</accession>
<reference evidence="3" key="1">
    <citation type="submission" date="2025-08" db="UniProtKB">
        <authorList>
            <consortium name="RefSeq"/>
        </authorList>
    </citation>
    <scope>IDENTIFICATION</scope>
</reference>
<name>A0A9W2YJA2_BIOGL</name>
<dbReference type="AlphaFoldDB" id="A0A9W2YJA2"/>
<protein>
    <submittedName>
        <fullName evidence="3">Uncharacterized protein LOC106067727 isoform X1</fullName>
    </submittedName>
</protein>
<evidence type="ECO:0000313" key="2">
    <source>
        <dbReference type="Proteomes" id="UP001165740"/>
    </source>
</evidence>
<feature type="region of interest" description="Disordered" evidence="1">
    <location>
        <begin position="259"/>
        <end position="281"/>
    </location>
</feature>
<dbReference type="GeneID" id="106067727"/>
<feature type="compositionally biased region" description="Polar residues" evidence="1">
    <location>
        <begin position="259"/>
        <end position="275"/>
    </location>
</feature>
<evidence type="ECO:0000313" key="3">
    <source>
        <dbReference type="RefSeq" id="XP_055862817.1"/>
    </source>
</evidence>
<evidence type="ECO:0000256" key="1">
    <source>
        <dbReference type="SAM" id="MobiDB-lite"/>
    </source>
</evidence>
<dbReference type="Proteomes" id="UP001165740">
    <property type="component" value="Chromosome 12"/>
</dbReference>
<organism evidence="2 3">
    <name type="scientific">Biomphalaria glabrata</name>
    <name type="common">Bloodfluke planorb</name>
    <name type="synonym">Freshwater snail</name>
    <dbReference type="NCBI Taxonomy" id="6526"/>
    <lineage>
        <taxon>Eukaryota</taxon>
        <taxon>Metazoa</taxon>
        <taxon>Spiralia</taxon>
        <taxon>Lophotrochozoa</taxon>
        <taxon>Mollusca</taxon>
        <taxon>Gastropoda</taxon>
        <taxon>Heterobranchia</taxon>
        <taxon>Euthyneura</taxon>
        <taxon>Panpulmonata</taxon>
        <taxon>Hygrophila</taxon>
        <taxon>Lymnaeoidea</taxon>
        <taxon>Planorbidae</taxon>
        <taxon>Biomphalaria</taxon>
    </lineage>
</organism>
<feature type="region of interest" description="Disordered" evidence="1">
    <location>
        <begin position="32"/>
        <end position="59"/>
    </location>
</feature>